<evidence type="ECO:0000313" key="8">
    <source>
        <dbReference type="EMBL" id="RRJ21146.1"/>
    </source>
</evidence>
<sequence length="165" mass="18885">MYHESPKAGLFRRLAAIVYDVLILAALWMLAMGLALLLVTILDKLGLVSLAAYQDQADFIQKHAIWFQLYSLLVFLWFYLYFWVKAGQTLGMRAWRILLIQPDGSPITLKQALLRLVVSLLGLGNFWLWIRWGKGLALQDQISNTIVVKLTKDESKELNLHRKAG</sequence>
<feature type="domain" description="RDD" evidence="7">
    <location>
        <begin position="8"/>
        <end position="128"/>
    </location>
</feature>
<dbReference type="PANTHER" id="PTHR36115">
    <property type="entry name" value="PROLINE-RICH ANTIGEN HOMOLOG-RELATED"/>
    <property type="match status" value="1"/>
</dbReference>
<keyword evidence="4 6" id="KW-1133">Transmembrane helix</keyword>
<keyword evidence="5 6" id="KW-0472">Membrane</keyword>
<accession>A0A3P3QIY9</accession>
<dbReference type="GO" id="GO:0005886">
    <property type="term" value="C:plasma membrane"/>
    <property type="evidence" value="ECO:0007669"/>
    <property type="project" value="UniProtKB-SubCell"/>
</dbReference>
<evidence type="ECO:0000259" key="7">
    <source>
        <dbReference type="Pfam" id="PF06271"/>
    </source>
</evidence>
<dbReference type="RefSeq" id="WP_046519915.1">
    <property type="nucleotide sequence ID" value="NZ_LAVS01000020.1"/>
</dbReference>
<name>A0A3P3QIY9_9GAMM</name>
<proteinExistence type="predicted"/>
<keyword evidence="3 6" id="KW-0812">Transmembrane</keyword>
<feature type="transmembrane region" description="Helical" evidence="6">
    <location>
        <begin position="112"/>
        <end position="130"/>
    </location>
</feature>
<protein>
    <submittedName>
        <fullName evidence="8">RDD family protein</fullName>
    </submittedName>
</protein>
<reference evidence="8 9" key="1">
    <citation type="submission" date="2018-11" db="EMBL/GenBank/DDBJ databases">
        <title>Draft genome analysis of Rheinheimera mesophila isolated from an industrial waste site.</title>
        <authorList>
            <person name="Yu Q."/>
            <person name="Qi Y."/>
            <person name="Zhang H."/>
            <person name="Lu Y."/>
            <person name="Pu J."/>
        </authorList>
    </citation>
    <scope>NUCLEOTIDE SEQUENCE [LARGE SCALE GENOMIC DNA]</scope>
    <source>
        <strain evidence="8 9">IITR13</strain>
    </source>
</reference>
<evidence type="ECO:0000256" key="2">
    <source>
        <dbReference type="ARBA" id="ARBA00022475"/>
    </source>
</evidence>
<keyword evidence="2" id="KW-1003">Cell membrane</keyword>
<evidence type="ECO:0000256" key="1">
    <source>
        <dbReference type="ARBA" id="ARBA00004651"/>
    </source>
</evidence>
<keyword evidence="9" id="KW-1185">Reference proteome</keyword>
<organism evidence="8 9">
    <name type="scientific">Rheinheimera mesophila</name>
    <dbReference type="NCBI Taxonomy" id="1547515"/>
    <lineage>
        <taxon>Bacteria</taxon>
        <taxon>Pseudomonadati</taxon>
        <taxon>Pseudomonadota</taxon>
        <taxon>Gammaproteobacteria</taxon>
        <taxon>Chromatiales</taxon>
        <taxon>Chromatiaceae</taxon>
        <taxon>Rheinheimera</taxon>
    </lineage>
</organism>
<evidence type="ECO:0000256" key="6">
    <source>
        <dbReference type="SAM" id="Phobius"/>
    </source>
</evidence>
<evidence type="ECO:0000256" key="4">
    <source>
        <dbReference type="ARBA" id="ARBA00022989"/>
    </source>
</evidence>
<dbReference type="AlphaFoldDB" id="A0A3P3QIY9"/>
<dbReference type="PANTHER" id="PTHR36115:SF10">
    <property type="entry name" value="RDD DOMAIN-CONTAINING PROTEIN"/>
    <property type="match status" value="1"/>
</dbReference>
<gene>
    <name evidence="8" type="ORF">EIK76_09690</name>
</gene>
<comment type="caution">
    <text evidence="8">The sequence shown here is derived from an EMBL/GenBank/DDBJ whole genome shotgun (WGS) entry which is preliminary data.</text>
</comment>
<evidence type="ECO:0000256" key="5">
    <source>
        <dbReference type="ARBA" id="ARBA00023136"/>
    </source>
</evidence>
<feature type="transmembrane region" description="Helical" evidence="6">
    <location>
        <begin position="21"/>
        <end position="42"/>
    </location>
</feature>
<dbReference type="InterPro" id="IPR010432">
    <property type="entry name" value="RDD"/>
</dbReference>
<dbReference type="EMBL" id="RRCF01000002">
    <property type="protein sequence ID" value="RRJ21146.1"/>
    <property type="molecule type" value="Genomic_DNA"/>
</dbReference>
<comment type="subcellular location">
    <subcellularLocation>
        <location evidence="1">Cell membrane</location>
        <topology evidence="1">Multi-pass membrane protein</topology>
    </subcellularLocation>
</comment>
<evidence type="ECO:0000313" key="9">
    <source>
        <dbReference type="Proteomes" id="UP000276260"/>
    </source>
</evidence>
<evidence type="ECO:0000256" key="3">
    <source>
        <dbReference type="ARBA" id="ARBA00022692"/>
    </source>
</evidence>
<dbReference type="Proteomes" id="UP000276260">
    <property type="component" value="Unassembled WGS sequence"/>
</dbReference>
<feature type="transmembrane region" description="Helical" evidence="6">
    <location>
        <begin position="65"/>
        <end position="84"/>
    </location>
</feature>
<dbReference type="OrthoDB" id="9793824at2"/>
<dbReference type="Pfam" id="PF06271">
    <property type="entry name" value="RDD"/>
    <property type="match status" value="1"/>
</dbReference>
<dbReference type="InterPro" id="IPR051791">
    <property type="entry name" value="Pra-immunoreactive"/>
</dbReference>